<name>A0ABP0HVB4_9DINO</name>
<gene>
    <name evidence="3" type="ORF">SCF082_LOCUS3811</name>
</gene>
<sequence length="569" mass="64503">VLSLEGYIKAEKDLPKIESGAWNLAHEEAILWDELQKDLGELEHDLPILIKDDRTTGCRALVEWAHRIVLCSASELGCFKDCILSRATLQDYNLRIWPTYKQRALRFWSWLTEEPSLLAKVSVLDEEAFRDQPTEALDRFAAEYLRAALPSSTAGASLSEVKSWRGRVECEAPERNQRIFQQVRKDVIHSFEMEARSFAARVTNRLLSGSMKDSALALKDLADYRLSIAAMRQEERAKWSSVICAREVGPRGELLSVEILRWAWKRAFLKISSPVRCTKLQKPTNSEWQEGDELEALWRGAWHPARFLKYGHTNLQIQWTTEEAEHVEPMTCWVSEGSVRSPSLREGYDYWKWLRTRHLVDPFALRKLLNRAPEHCLHCIQEPGLVDDLRSLLRDAMECGLIHLAAHCAGILVQLLCYGPSTWEMATLGEDLQDIQSLIVKLTEAVSDNLDGSREALSMATAYLSALAWSMQWRHSEASSTPSLPAVPDPPGPPEPTQSTEAVAPLPLPRAEVEDPALGVLKLVDIQKQLDEEMQQRRAAEEALHVKETELQSAKLTMGKLMDEKKLGE</sequence>
<evidence type="ECO:0000313" key="4">
    <source>
        <dbReference type="Proteomes" id="UP001642464"/>
    </source>
</evidence>
<evidence type="ECO:0000313" key="3">
    <source>
        <dbReference type="EMBL" id="CAK8994138.1"/>
    </source>
</evidence>
<proteinExistence type="predicted"/>
<feature type="coiled-coil region" evidence="1">
    <location>
        <begin position="523"/>
        <end position="550"/>
    </location>
</feature>
<comment type="caution">
    <text evidence="3">The sequence shown here is derived from an EMBL/GenBank/DDBJ whole genome shotgun (WGS) entry which is preliminary data.</text>
</comment>
<dbReference type="Proteomes" id="UP001642464">
    <property type="component" value="Unassembled WGS sequence"/>
</dbReference>
<evidence type="ECO:0000256" key="2">
    <source>
        <dbReference type="SAM" id="MobiDB-lite"/>
    </source>
</evidence>
<feature type="region of interest" description="Disordered" evidence="2">
    <location>
        <begin position="479"/>
        <end position="501"/>
    </location>
</feature>
<dbReference type="EMBL" id="CAXAMM010001969">
    <property type="protein sequence ID" value="CAK8994138.1"/>
    <property type="molecule type" value="Genomic_DNA"/>
</dbReference>
<evidence type="ECO:0008006" key="5">
    <source>
        <dbReference type="Google" id="ProtNLM"/>
    </source>
</evidence>
<keyword evidence="4" id="KW-1185">Reference proteome</keyword>
<organism evidence="3 4">
    <name type="scientific">Durusdinium trenchii</name>
    <dbReference type="NCBI Taxonomy" id="1381693"/>
    <lineage>
        <taxon>Eukaryota</taxon>
        <taxon>Sar</taxon>
        <taxon>Alveolata</taxon>
        <taxon>Dinophyceae</taxon>
        <taxon>Suessiales</taxon>
        <taxon>Symbiodiniaceae</taxon>
        <taxon>Durusdinium</taxon>
    </lineage>
</organism>
<keyword evidence="1" id="KW-0175">Coiled coil</keyword>
<evidence type="ECO:0000256" key="1">
    <source>
        <dbReference type="SAM" id="Coils"/>
    </source>
</evidence>
<feature type="compositionally biased region" description="Pro residues" evidence="2">
    <location>
        <begin position="485"/>
        <end position="496"/>
    </location>
</feature>
<accession>A0ABP0HVB4</accession>
<protein>
    <recommendedName>
        <fullName evidence="5">Nuclear pore complex protein</fullName>
    </recommendedName>
</protein>
<feature type="non-terminal residue" evidence="3">
    <location>
        <position position="1"/>
    </location>
</feature>
<reference evidence="3 4" key="1">
    <citation type="submission" date="2024-02" db="EMBL/GenBank/DDBJ databases">
        <authorList>
            <person name="Chen Y."/>
            <person name="Shah S."/>
            <person name="Dougan E. K."/>
            <person name="Thang M."/>
            <person name="Chan C."/>
        </authorList>
    </citation>
    <scope>NUCLEOTIDE SEQUENCE [LARGE SCALE GENOMIC DNA]</scope>
</reference>